<dbReference type="EMBL" id="BQXS01011176">
    <property type="protein sequence ID" value="GKT36257.1"/>
    <property type="molecule type" value="Genomic_DNA"/>
</dbReference>
<organism evidence="1 2">
    <name type="scientific">Aduncisulcus paluster</name>
    <dbReference type="NCBI Taxonomy" id="2918883"/>
    <lineage>
        <taxon>Eukaryota</taxon>
        <taxon>Metamonada</taxon>
        <taxon>Carpediemonas-like organisms</taxon>
        <taxon>Aduncisulcus</taxon>
    </lineage>
</organism>
<evidence type="ECO:0000313" key="1">
    <source>
        <dbReference type="EMBL" id="GKT36257.1"/>
    </source>
</evidence>
<proteinExistence type="predicted"/>
<gene>
    <name evidence="1" type="ORF">ADUPG1_009257</name>
</gene>
<comment type="caution">
    <text evidence="1">The sequence shown here is derived from an EMBL/GenBank/DDBJ whole genome shotgun (WGS) entry which is preliminary data.</text>
</comment>
<name>A0ABQ5KUW1_9EUKA</name>
<keyword evidence="2" id="KW-1185">Reference proteome</keyword>
<evidence type="ECO:0000313" key="2">
    <source>
        <dbReference type="Proteomes" id="UP001057375"/>
    </source>
</evidence>
<dbReference type="Proteomes" id="UP001057375">
    <property type="component" value="Unassembled WGS sequence"/>
</dbReference>
<sequence>MVKCKVDSMSKESDYYDQSSEAQRMLKEECTLFLSHLSIPFPSPSPMKGAYICVHKDHSSPYLLFTFTDCDGKKTSIKYEFTRPKHYYEWHFLPIDLPNIILCEIEGKGTWKSKNSRWIKINSLVFTKPDESERIERLSLLPWK</sequence>
<protein>
    <submittedName>
        <fullName evidence="1">Uncharacterized protein</fullName>
    </submittedName>
</protein>
<reference evidence="1" key="1">
    <citation type="submission" date="2022-03" db="EMBL/GenBank/DDBJ databases">
        <title>Draft genome sequence of Aduncisulcus paluster, a free-living microaerophilic Fornicata.</title>
        <authorList>
            <person name="Yuyama I."/>
            <person name="Kume K."/>
            <person name="Tamura T."/>
            <person name="Inagaki Y."/>
            <person name="Hashimoto T."/>
        </authorList>
    </citation>
    <scope>NUCLEOTIDE SEQUENCE</scope>
    <source>
        <strain evidence="1">NY0171</strain>
    </source>
</reference>
<accession>A0ABQ5KUW1</accession>